<protein>
    <submittedName>
        <fullName evidence="6">Inorganic phosphate cotransporter isoform x1</fullName>
    </submittedName>
</protein>
<evidence type="ECO:0000256" key="3">
    <source>
        <dbReference type="ARBA" id="ARBA00022989"/>
    </source>
</evidence>
<evidence type="ECO:0000256" key="4">
    <source>
        <dbReference type="ARBA" id="ARBA00023136"/>
    </source>
</evidence>
<dbReference type="InterPro" id="IPR011701">
    <property type="entry name" value="MFS"/>
</dbReference>
<reference evidence="6" key="1">
    <citation type="submission" date="2016-04" db="EMBL/GenBank/DDBJ databases">
        <authorList>
            <person name="Calderon-Fernandez G.M.Sr."/>
        </authorList>
    </citation>
    <scope>NUCLEOTIDE SEQUENCE</scope>
    <source>
        <strain evidence="6">Int1</strain>
        <tissue evidence="6">Integument</tissue>
    </source>
</reference>
<dbReference type="GO" id="GO:0006820">
    <property type="term" value="P:monoatomic anion transport"/>
    <property type="evidence" value="ECO:0007669"/>
    <property type="project" value="TreeGrafter"/>
</dbReference>
<proteinExistence type="predicted"/>
<dbReference type="Pfam" id="PF07690">
    <property type="entry name" value="MFS_1"/>
    <property type="match status" value="1"/>
</dbReference>
<feature type="transmembrane region" description="Helical" evidence="5">
    <location>
        <begin position="77"/>
        <end position="100"/>
    </location>
</feature>
<evidence type="ECO:0000256" key="2">
    <source>
        <dbReference type="ARBA" id="ARBA00022692"/>
    </source>
</evidence>
<accession>A0A161MIC3</accession>
<feature type="non-terminal residue" evidence="6">
    <location>
        <position position="250"/>
    </location>
</feature>
<dbReference type="AlphaFoldDB" id="A0A161MIC3"/>
<feature type="transmembrane region" description="Helical" evidence="5">
    <location>
        <begin position="180"/>
        <end position="203"/>
    </location>
</feature>
<sequence>MLLELFDYIGLMCLRICLGFSQGFVYSSLHLVVANWVPRQERGTWGTVVFSGAHAGNTFNNFFTGLMLHWFPGNWPLVFYVWASIGAFWTLIFAFTTFAYPTDFTNMSEKEKAILTAYMEETQKKEHSANTPWKDIMGSLPVWAIIVAMIGHDWGLFALVADVPKFMKSVLHFNVKQNGYANAGVFACIWTIGILSGILVDFLQRNNYLKRVHSRKNRHYYCISGAFFRPTWCRIYWLQYYRGYNFACNW</sequence>
<keyword evidence="4 5" id="KW-0472">Membrane</keyword>
<dbReference type="SUPFAM" id="SSF103473">
    <property type="entry name" value="MFS general substrate transporter"/>
    <property type="match status" value="1"/>
</dbReference>
<dbReference type="Gene3D" id="1.20.1250.20">
    <property type="entry name" value="MFS general substrate transporter like domains"/>
    <property type="match status" value="1"/>
</dbReference>
<dbReference type="PANTHER" id="PTHR11662">
    <property type="entry name" value="SOLUTE CARRIER FAMILY 17"/>
    <property type="match status" value="1"/>
</dbReference>
<dbReference type="InterPro" id="IPR036259">
    <property type="entry name" value="MFS_trans_sf"/>
</dbReference>
<feature type="transmembrane region" description="Helical" evidence="5">
    <location>
        <begin position="140"/>
        <end position="160"/>
    </location>
</feature>
<evidence type="ECO:0000256" key="1">
    <source>
        <dbReference type="ARBA" id="ARBA00004141"/>
    </source>
</evidence>
<organism evidence="6">
    <name type="scientific">Triatoma infestans</name>
    <name type="common">Assassin bug</name>
    <dbReference type="NCBI Taxonomy" id="30076"/>
    <lineage>
        <taxon>Eukaryota</taxon>
        <taxon>Metazoa</taxon>
        <taxon>Ecdysozoa</taxon>
        <taxon>Arthropoda</taxon>
        <taxon>Hexapoda</taxon>
        <taxon>Insecta</taxon>
        <taxon>Pterygota</taxon>
        <taxon>Neoptera</taxon>
        <taxon>Paraneoptera</taxon>
        <taxon>Hemiptera</taxon>
        <taxon>Heteroptera</taxon>
        <taxon>Panheteroptera</taxon>
        <taxon>Cimicomorpha</taxon>
        <taxon>Reduviidae</taxon>
        <taxon>Triatominae</taxon>
        <taxon>Triatoma</taxon>
    </lineage>
</organism>
<comment type="subcellular location">
    <subcellularLocation>
        <location evidence="1">Membrane</location>
        <topology evidence="1">Multi-pass membrane protein</topology>
    </subcellularLocation>
</comment>
<evidence type="ECO:0000313" key="6">
    <source>
        <dbReference type="EMBL" id="JAS01336.1"/>
    </source>
</evidence>
<evidence type="ECO:0000256" key="5">
    <source>
        <dbReference type="SAM" id="Phobius"/>
    </source>
</evidence>
<feature type="transmembrane region" description="Helical" evidence="5">
    <location>
        <begin position="12"/>
        <end position="37"/>
    </location>
</feature>
<keyword evidence="2 5" id="KW-0812">Transmembrane</keyword>
<reference evidence="6" key="2">
    <citation type="journal article" date="2017" name="J. Med. Entomol.">
        <title>Transcriptome Analysis of the Triatoma infestans (Hemiptera: Reduviidae) Integument.</title>
        <authorList>
            <person name="Calderon-Fernandez G.M."/>
            <person name="Moriconi D.E."/>
            <person name="Dulbecco A.B."/>
            <person name="Juarez M.P."/>
        </authorList>
    </citation>
    <scope>NUCLEOTIDE SEQUENCE</scope>
    <source>
        <strain evidence="6">Int1</strain>
        <tissue evidence="6">Integument</tissue>
    </source>
</reference>
<dbReference type="GO" id="GO:0022857">
    <property type="term" value="F:transmembrane transporter activity"/>
    <property type="evidence" value="ECO:0007669"/>
    <property type="project" value="InterPro"/>
</dbReference>
<dbReference type="EMBL" id="GEMB01001835">
    <property type="protein sequence ID" value="JAS01336.1"/>
    <property type="molecule type" value="Transcribed_RNA"/>
</dbReference>
<dbReference type="PANTHER" id="PTHR11662:SF399">
    <property type="entry name" value="FI19708P1-RELATED"/>
    <property type="match status" value="1"/>
</dbReference>
<dbReference type="InterPro" id="IPR050382">
    <property type="entry name" value="MFS_Na/Anion_cotransporter"/>
</dbReference>
<name>A0A161MIC3_TRIIF</name>
<dbReference type="GO" id="GO:0016020">
    <property type="term" value="C:membrane"/>
    <property type="evidence" value="ECO:0007669"/>
    <property type="project" value="UniProtKB-SubCell"/>
</dbReference>
<keyword evidence="3 5" id="KW-1133">Transmembrane helix</keyword>